<dbReference type="GO" id="GO:0005737">
    <property type="term" value="C:cytoplasm"/>
    <property type="evidence" value="ECO:0007669"/>
    <property type="project" value="TreeGrafter"/>
</dbReference>
<dbReference type="PANTHER" id="PTHR24419">
    <property type="entry name" value="INTERLEUKIN-1 RECEPTOR-ASSOCIATED KINASE"/>
    <property type="match status" value="1"/>
</dbReference>
<evidence type="ECO:0000259" key="2">
    <source>
        <dbReference type="PROSITE" id="PS50011"/>
    </source>
</evidence>
<dbReference type="EMBL" id="MU404356">
    <property type="protein sequence ID" value="KAI1611441.1"/>
    <property type="molecule type" value="Genomic_DNA"/>
</dbReference>
<dbReference type="Gene3D" id="3.30.200.20">
    <property type="entry name" value="Phosphorylase Kinase, domain 1"/>
    <property type="match status" value="1"/>
</dbReference>
<keyword evidence="3" id="KW-0418">Kinase</keyword>
<proteinExistence type="predicted"/>
<dbReference type="GO" id="GO:0072354">
    <property type="term" value="F:histone H3T3 kinase activity"/>
    <property type="evidence" value="ECO:0007669"/>
    <property type="project" value="TreeGrafter"/>
</dbReference>
<dbReference type="Pfam" id="PF12330">
    <property type="entry name" value="Haspin_kinase"/>
    <property type="match status" value="1"/>
</dbReference>
<dbReference type="PANTHER" id="PTHR24419:SF18">
    <property type="entry name" value="SERINE_THREONINE-PROTEIN KINASE HASPIN"/>
    <property type="match status" value="1"/>
</dbReference>
<keyword evidence="1" id="KW-0067">ATP-binding</keyword>
<dbReference type="SUPFAM" id="SSF56112">
    <property type="entry name" value="Protein kinase-like (PK-like)"/>
    <property type="match status" value="1"/>
</dbReference>
<keyword evidence="4" id="KW-1185">Reference proteome</keyword>
<protein>
    <submittedName>
        <fullName evidence="3">Non-specific protein-tyrosine kinase</fullName>
    </submittedName>
</protein>
<gene>
    <name evidence="3" type="ORF">EDD36DRAFT_441487</name>
</gene>
<dbReference type="Proteomes" id="UP001203852">
    <property type="component" value="Unassembled WGS sequence"/>
</dbReference>
<evidence type="ECO:0000313" key="3">
    <source>
        <dbReference type="EMBL" id="KAI1611441.1"/>
    </source>
</evidence>
<feature type="domain" description="Protein kinase" evidence="2">
    <location>
        <begin position="27"/>
        <end position="402"/>
    </location>
</feature>
<dbReference type="PROSITE" id="PS00107">
    <property type="entry name" value="PROTEIN_KINASE_ATP"/>
    <property type="match status" value="1"/>
</dbReference>
<keyword evidence="3" id="KW-0808">Transferase</keyword>
<dbReference type="GO" id="GO:0035556">
    <property type="term" value="P:intracellular signal transduction"/>
    <property type="evidence" value="ECO:0007669"/>
    <property type="project" value="TreeGrafter"/>
</dbReference>
<keyword evidence="3" id="KW-0829">Tyrosine-protein kinase</keyword>
<evidence type="ECO:0000256" key="1">
    <source>
        <dbReference type="PROSITE-ProRule" id="PRU10141"/>
    </source>
</evidence>
<dbReference type="InterPro" id="IPR000719">
    <property type="entry name" value="Prot_kinase_dom"/>
</dbReference>
<dbReference type="GO" id="GO:0005634">
    <property type="term" value="C:nucleus"/>
    <property type="evidence" value="ECO:0007669"/>
    <property type="project" value="TreeGrafter"/>
</dbReference>
<dbReference type="InterPro" id="IPR011009">
    <property type="entry name" value="Kinase-like_dom_sf"/>
</dbReference>
<dbReference type="GO" id="GO:0000278">
    <property type="term" value="P:mitotic cell cycle"/>
    <property type="evidence" value="ECO:0007669"/>
    <property type="project" value="TreeGrafter"/>
</dbReference>
<dbReference type="PROSITE" id="PS50011">
    <property type="entry name" value="PROTEIN_KINASE_DOM"/>
    <property type="match status" value="1"/>
</dbReference>
<accession>A0AAN6DRX4</accession>
<organism evidence="3 4">
    <name type="scientific">Exophiala viscosa</name>
    <dbReference type="NCBI Taxonomy" id="2486360"/>
    <lineage>
        <taxon>Eukaryota</taxon>
        <taxon>Fungi</taxon>
        <taxon>Dikarya</taxon>
        <taxon>Ascomycota</taxon>
        <taxon>Pezizomycotina</taxon>
        <taxon>Eurotiomycetes</taxon>
        <taxon>Chaetothyriomycetidae</taxon>
        <taxon>Chaetothyriales</taxon>
        <taxon>Herpotrichiellaceae</taxon>
        <taxon>Exophiala</taxon>
    </lineage>
</organism>
<name>A0AAN6DRX4_9EURO</name>
<keyword evidence="1" id="KW-0547">Nucleotide-binding</keyword>
<reference evidence="3" key="1">
    <citation type="journal article" date="2022" name="bioRxiv">
        <title>Deciphering the potential niche of two novel black yeast fungi from a biological soil crust based on their genomes, phenotypes, and melanin regulation.</title>
        <authorList>
            <consortium name="DOE Joint Genome Institute"/>
            <person name="Carr E.C."/>
            <person name="Barton Q."/>
            <person name="Grambo S."/>
            <person name="Sullivan M."/>
            <person name="Renfro C.M."/>
            <person name="Kuo A."/>
            <person name="Pangilinan J."/>
            <person name="Lipzen A."/>
            <person name="Keymanesh K."/>
            <person name="Savage E."/>
            <person name="Barry K."/>
            <person name="Grigoriev I.V."/>
            <person name="Riekhof W.R."/>
            <person name="Harris S.S."/>
        </authorList>
    </citation>
    <scope>NUCLEOTIDE SEQUENCE</scope>
    <source>
        <strain evidence="3">JF 03-4F</strain>
    </source>
</reference>
<evidence type="ECO:0000313" key="4">
    <source>
        <dbReference type="Proteomes" id="UP001203852"/>
    </source>
</evidence>
<dbReference type="GO" id="GO:0005524">
    <property type="term" value="F:ATP binding"/>
    <property type="evidence" value="ECO:0007669"/>
    <property type="project" value="UniProtKB-UniRule"/>
</dbReference>
<dbReference type="GO" id="GO:0004713">
    <property type="term" value="F:protein tyrosine kinase activity"/>
    <property type="evidence" value="ECO:0007669"/>
    <property type="project" value="UniProtKB-KW"/>
</dbReference>
<comment type="caution">
    <text evidence="3">The sequence shown here is derived from an EMBL/GenBank/DDBJ whole genome shotgun (WGS) entry which is preliminary data.</text>
</comment>
<dbReference type="Gene3D" id="1.10.510.10">
    <property type="entry name" value="Transferase(Phosphotransferase) domain 1"/>
    <property type="match status" value="1"/>
</dbReference>
<sequence>MLNSLLGLAKQKNIRSFAEYGEDLEQKYNCTKLGEGGYGEVFETKSKDPDSATDIERDQGVVLKIVPFSPEEEHSLDYDTAQLPAVIREAQLSLQLDSLHGFVRCRGISVVSGKYPDILLDAFHTFRDEHPEDTENDDPDGFPEDQTFVIIEMNHAGRSIAKIKTPSAFQAFDIFWQTVIILANAEEKLEFEHRDLHIGNICFKPQVRDGPTDLDVERITDPGNDPEVALGLSNLQVTIIDYTLARAKIGEEVLFDPIADWEEDRLNTGPEIDLLQFATYRKVRDWAKEVQAEVLANVEGTEVDKYARFLPKTNVVWLSYLVRALLLRRGLAKSTTLGNDSQSAAGRLQSLLWSGLEAVAEIVGKAFPLIPESAAGLLETALSSGWLTTADVEAFRARMEEL</sequence>
<feature type="binding site" evidence="1">
    <location>
        <position position="64"/>
    </location>
    <ligand>
        <name>ATP</name>
        <dbReference type="ChEBI" id="CHEBI:30616"/>
    </ligand>
</feature>
<dbReference type="InterPro" id="IPR017441">
    <property type="entry name" value="Protein_kinase_ATP_BS"/>
</dbReference>
<dbReference type="AlphaFoldDB" id="A0AAN6DRX4"/>